<comment type="caution">
    <text evidence="1">The sequence shown here is derived from an EMBL/GenBank/DDBJ whole genome shotgun (WGS) entry which is preliminary data.</text>
</comment>
<dbReference type="Proteomes" id="UP001183619">
    <property type="component" value="Unassembled WGS sequence"/>
</dbReference>
<accession>A0ABU2B840</accession>
<dbReference type="EMBL" id="JAVDYF010000001">
    <property type="protein sequence ID" value="MDR7353953.1"/>
    <property type="molecule type" value="Genomic_DNA"/>
</dbReference>
<gene>
    <name evidence="1" type="ORF">J2S37_000491</name>
</gene>
<evidence type="ECO:0000313" key="1">
    <source>
        <dbReference type="EMBL" id="MDR7353953.1"/>
    </source>
</evidence>
<reference evidence="1 2" key="1">
    <citation type="submission" date="2023-07" db="EMBL/GenBank/DDBJ databases">
        <title>Sequencing the genomes of 1000 actinobacteria strains.</title>
        <authorList>
            <person name="Klenk H.-P."/>
        </authorList>
    </citation>
    <scope>NUCLEOTIDE SEQUENCE [LARGE SCALE GENOMIC DNA]</scope>
    <source>
        <strain evidence="1 2">DSM 44508</strain>
    </source>
</reference>
<dbReference type="RefSeq" id="WP_277105409.1">
    <property type="nucleotide sequence ID" value="NZ_BAAAJS010000011.1"/>
</dbReference>
<keyword evidence="2" id="KW-1185">Reference proteome</keyword>
<evidence type="ECO:0000313" key="2">
    <source>
        <dbReference type="Proteomes" id="UP001183619"/>
    </source>
</evidence>
<sequence length="313" mass="34708">MATYPSHIPSSTIERFRNGVIDFATEHNCSVTFLDPDPDALLIDTEGNSNTFHMENALIDYHNAHGDTEREKEVIATYLRWLVADDNVDQSIMARLTRLRMRIIDPAMLTSGLSPDTPFHFDHSCRPLAPGLGVVLCEDLPDQIKILQDEDLNDLGDIDDIFRMAAANTNEELEQTQPEIISITSENNPDGIYALGNGGYYLGTSVIIPNRLLQWIPDLNANAGWFIAVPTREFVFLAPVTSGNRMVNQVGHLAEVAYQQFHGGSHPVSPFVYVTGGEIEGLEIVAGPVHEGEAISLAIRFPEQIEKLLEQQD</sequence>
<protein>
    <submittedName>
        <fullName evidence="1">Uncharacterized protein</fullName>
    </submittedName>
</protein>
<proteinExistence type="predicted"/>
<name>A0ABU2B840_9CORY</name>
<organism evidence="1 2">
    <name type="scientific">Corynebacterium felinum</name>
    <dbReference type="NCBI Taxonomy" id="131318"/>
    <lineage>
        <taxon>Bacteria</taxon>
        <taxon>Bacillati</taxon>
        <taxon>Actinomycetota</taxon>
        <taxon>Actinomycetes</taxon>
        <taxon>Mycobacteriales</taxon>
        <taxon>Corynebacteriaceae</taxon>
        <taxon>Corynebacterium</taxon>
    </lineage>
</organism>